<dbReference type="GO" id="GO:0016787">
    <property type="term" value="F:hydrolase activity"/>
    <property type="evidence" value="ECO:0007669"/>
    <property type="project" value="UniProtKB-KW"/>
</dbReference>
<dbReference type="SUPFAM" id="SSF63817">
    <property type="entry name" value="Sortase"/>
    <property type="match status" value="1"/>
</dbReference>
<evidence type="ECO:0000256" key="2">
    <source>
        <dbReference type="PIRSR" id="PIRSR605754-1"/>
    </source>
</evidence>
<keyword evidence="1" id="KW-0378">Hydrolase</keyword>
<dbReference type="NCBIfam" id="TIGR01076">
    <property type="entry name" value="sortase_fam"/>
    <property type="match status" value="1"/>
</dbReference>
<dbReference type="AlphaFoldDB" id="A0A9X3WRA1"/>
<accession>A0A9X3WRA1</accession>
<keyword evidence="4" id="KW-1185">Reference proteome</keyword>
<dbReference type="EMBL" id="JAMQKB010000007">
    <property type="protein sequence ID" value="MDC3424617.1"/>
    <property type="molecule type" value="Genomic_DNA"/>
</dbReference>
<evidence type="ECO:0000313" key="3">
    <source>
        <dbReference type="EMBL" id="MDC3424617.1"/>
    </source>
</evidence>
<proteinExistence type="predicted"/>
<dbReference type="Proteomes" id="UP001145050">
    <property type="component" value="Unassembled WGS sequence"/>
</dbReference>
<dbReference type="InterPro" id="IPR005754">
    <property type="entry name" value="Sortase"/>
</dbReference>
<feature type="active site" description="Proton donor/acceptor" evidence="2">
    <location>
        <position position="133"/>
    </location>
</feature>
<sequence length="211" mass="23829">MRIIAVTLVLLGLTTMMYPFLNRAYSSFQEMKLLEQWQLISLSQDALEEETVKTRSLGLEQIPADQERKFVSADSKEFATNDELIGTLSITKIDLEIPILNGANLDNLKVAAGRLEGTQPLDVATGNTGIAAHRSYTYGKQFNRLNELEAGDKIVINTQKRTYTFTVYDTFIVEPTDVSVLKRKEKERTITLITCEPMKNPTKRLIVQARL</sequence>
<feature type="active site" description="Acyl-thioester intermediate" evidence="2">
    <location>
        <position position="195"/>
    </location>
</feature>
<reference evidence="3" key="1">
    <citation type="submission" date="2022-06" db="EMBL/GenBank/DDBJ databases">
        <title>Aquibacillus sp. a new bacterium isolated from soil saline samples.</title>
        <authorList>
            <person name="Galisteo C."/>
            <person name="De La Haba R."/>
            <person name="Sanchez-Porro C."/>
            <person name="Ventosa A."/>
        </authorList>
    </citation>
    <scope>NUCLEOTIDE SEQUENCE</scope>
    <source>
        <strain evidence="3">3ASR75-11</strain>
    </source>
</reference>
<dbReference type="Gene3D" id="2.40.260.10">
    <property type="entry name" value="Sortase"/>
    <property type="match status" value="1"/>
</dbReference>
<protein>
    <submittedName>
        <fullName evidence="3">Class D sortase</fullName>
    </submittedName>
</protein>
<organism evidence="3 4">
    <name type="scientific">Terrihalobacillus insolitus</name>
    <dbReference type="NCBI Taxonomy" id="2950438"/>
    <lineage>
        <taxon>Bacteria</taxon>
        <taxon>Bacillati</taxon>
        <taxon>Bacillota</taxon>
        <taxon>Bacilli</taxon>
        <taxon>Bacillales</taxon>
        <taxon>Bacillaceae</taxon>
        <taxon>Terrihalobacillus</taxon>
    </lineage>
</organism>
<dbReference type="InterPro" id="IPR042000">
    <property type="entry name" value="Sortase_D_2"/>
</dbReference>
<dbReference type="CDD" id="cd06166">
    <property type="entry name" value="Sortase_D_2"/>
    <property type="match status" value="1"/>
</dbReference>
<name>A0A9X3WRA1_9BACI</name>
<dbReference type="InterPro" id="IPR023365">
    <property type="entry name" value="Sortase_dom-sf"/>
</dbReference>
<evidence type="ECO:0000256" key="1">
    <source>
        <dbReference type="ARBA" id="ARBA00022801"/>
    </source>
</evidence>
<comment type="caution">
    <text evidence="3">The sequence shown here is derived from an EMBL/GenBank/DDBJ whole genome shotgun (WGS) entry which is preliminary data.</text>
</comment>
<gene>
    <name evidence="3" type="ORF">NC797_08855</name>
</gene>
<dbReference type="RefSeq" id="WP_272436421.1">
    <property type="nucleotide sequence ID" value="NZ_JAMQKB010000007.1"/>
</dbReference>
<dbReference type="Pfam" id="PF04203">
    <property type="entry name" value="Sortase"/>
    <property type="match status" value="1"/>
</dbReference>
<evidence type="ECO:0000313" key="4">
    <source>
        <dbReference type="Proteomes" id="UP001145050"/>
    </source>
</evidence>